<evidence type="ECO:0000256" key="2">
    <source>
        <dbReference type="ARBA" id="ARBA00022741"/>
    </source>
</evidence>
<dbReference type="Pfam" id="PF00406">
    <property type="entry name" value="ADK"/>
    <property type="match status" value="1"/>
</dbReference>
<accession>V4A4N5</accession>
<dbReference type="GO" id="GO:0006139">
    <property type="term" value="P:nucleobase-containing compound metabolic process"/>
    <property type="evidence" value="ECO:0007669"/>
    <property type="project" value="InterPro"/>
</dbReference>
<dbReference type="CDD" id="cd22978">
    <property type="entry name" value="DD_AK5"/>
    <property type="match status" value="1"/>
</dbReference>
<dbReference type="HAMAP" id="MF_00235">
    <property type="entry name" value="Adenylate_kinase_Adk"/>
    <property type="match status" value="1"/>
</dbReference>
<keyword evidence="1 4" id="KW-0808">Transferase</keyword>
<dbReference type="InterPro" id="IPR000850">
    <property type="entry name" value="Adenylat/UMP-CMP_kin"/>
</dbReference>
<dbReference type="HOGENOM" id="CLU_034712_0_0_1"/>
<dbReference type="GO" id="GO:0019205">
    <property type="term" value="F:nucleobase-containing compound kinase activity"/>
    <property type="evidence" value="ECO:0007669"/>
    <property type="project" value="InterPro"/>
</dbReference>
<dbReference type="GO" id="GO:0005524">
    <property type="term" value="F:ATP binding"/>
    <property type="evidence" value="ECO:0007669"/>
    <property type="project" value="InterPro"/>
</dbReference>
<name>V4A4N5_LOTGI</name>
<dbReference type="PRINTS" id="PR00094">
    <property type="entry name" value="ADENYLTKNASE"/>
</dbReference>
<dbReference type="OrthoDB" id="442176at2759"/>
<feature type="compositionally biased region" description="Basic and acidic residues" evidence="5">
    <location>
        <begin position="93"/>
        <end position="104"/>
    </location>
</feature>
<comment type="similarity">
    <text evidence="4">Belongs to the adenylate kinase family.</text>
</comment>
<evidence type="ECO:0000313" key="7">
    <source>
        <dbReference type="Proteomes" id="UP000030746"/>
    </source>
</evidence>
<feature type="region of interest" description="Disordered" evidence="5">
    <location>
        <begin position="66"/>
        <end position="113"/>
    </location>
</feature>
<keyword evidence="2" id="KW-0547">Nucleotide-binding</keyword>
<dbReference type="Gene3D" id="3.40.50.300">
    <property type="entry name" value="P-loop containing nucleotide triphosphate hydrolases"/>
    <property type="match status" value="1"/>
</dbReference>
<dbReference type="KEGG" id="lgi:LOTGIDRAFT_113866"/>
<proteinExistence type="inferred from homology"/>
<dbReference type="SUPFAM" id="SSF52540">
    <property type="entry name" value="P-loop containing nucleoside triphosphate hydrolases"/>
    <property type="match status" value="1"/>
</dbReference>
<dbReference type="GeneID" id="20231016"/>
<dbReference type="CTD" id="20231016"/>
<protein>
    <recommendedName>
        <fullName evidence="8">Adenylate kinase isoenzyme 5</fullName>
    </recommendedName>
</protein>
<organism evidence="6 7">
    <name type="scientific">Lottia gigantea</name>
    <name type="common">Giant owl limpet</name>
    <dbReference type="NCBI Taxonomy" id="225164"/>
    <lineage>
        <taxon>Eukaryota</taxon>
        <taxon>Metazoa</taxon>
        <taxon>Spiralia</taxon>
        <taxon>Lophotrochozoa</taxon>
        <taxon>Mollusca</taxon>
        <taxon>Gastropoda</taxon>
        <taxon>Patellogastropoda</taxon>
        <taxon>Lottioidea</taxon>
        <taxon>Lottiidae</taxon>
        <taxon>Lottia</taxon>
    </lineage>
</organism>
<dbReference type="EMBL" id="KB201205">
    <property type="protein sequence ID" value="ESO98838.1"/>
    <property type="molecule type" value="Genomic_DNA"/>
</dbReference>
<dbReference type="Proteomes" id="UP000030746">
    <property type="component" value="Unassembled WGS sequence"/>
</dbReference>
<evidence type="ECO:0000256" key="1">
    <source>
        <dbReference type="ARBA" id="ARBA00022679"/>
    </source>
</evidence>
<evidence type="ECO:0000313" key="6">
    <source>
        <dbReference type="EMBL" id="ESO98838.1"/>
    </source>
</evidence>
<evidence type="ECO:0000256" key="3">
    <source>
        <dbReference type="ARBA" id="ARBA00022777"/>
    </source>
</evidence>
<dbReference type="InterPro" id="IPR027417">
    <property type="entry name" value="P-loop_NTPase"/>
</dbReference>
<gene>
    <name evidence="6" type="ORF">LOTGIDRAFT_113866</name>
</gene>
<sequence length="346" mass="39384">MSSEDAKSYLSKREVPRLFESMMTGLMFHRPDDHIEYLIECLQKVKSDTPKSISWDLFVDLKRSPLPPITSPVNGKTEDRTNIPHPPTKPKPSSREKDSQDVPDSKTILQEDIQRDSTIKINVKDTGRKEGLPQAPVVFFAGGPGSGKGTQCKKLVARYPDFVHLSMGDILRTEITTHGTVDAKWDMISTLLQKGEMAPREMTIDLLLNAMKEHKDAQGFIIEGFPRDVLQLEEYFTHIGGLGFAIVLDCEEYYLQKRLVERGEQTERIDDNLTAISNRLNFFKQNTLPVLRYIDDEGKLVVVQGDRDEAEIFYDLCKVFDMAFYGKQPQLVSINQTNYNLSFTLS</sequence>
<reference evidence="6 7" key="1">
    <citation type="journal article" date="2013" name="Nature">
        <title>Insights into bilaterian evolution from three spiralian genomes.</title>
        <authorList>
            <person name="Simakov O."/>
            <person name="Marletaz F."/>
            <person name="Cho S.J."/>
            <person name="Edsinger-Gonzales E."/>
            <person name="Havlak P."/>
            <person name="Hellsten U."/>
            <person name="Kuo D.H."/>
            <person name="Larsson T."/>
            <person name="Lv J."/>
            <person name="Arendt D."/>
            <person name="Savage R."/>
            <person name="Osoegawa K."/>
            <person name="de Jong P."/>
            <person name="Grimwood J."/>
            <person name="Chapman J.A."/>
            <person name="Shapiro H."/>
            <person name="Aerts A."/>
            <person name="Otillar R.P."/>
            <person name="Terry A.Y."/>
            <person name="Boore J.L."/>
            <person name="Grigoriev I.V."/>
            <person name="Lindberg D.R."/>
            <person name="Seaver E.C."/>
            <person name="Weisblat D.A."/>
            <person name="Putnam N.H."/>
            <person name="Rokhsar D.S."/>
        </authorList>
    </citation>
    <scope>NUCLEOTIDE SEQUENCE [LARGE SCALE GENOMIC DNA]</scope>
</reference>
<evidence type="ECO:0000256" key="5">
    <source>
        <dbReference type="SAM" id="MobiDB-lite"/>
    </source>
</evidence>
<evidence type="ECO:0008006" key="8">
    <source>
        <dbReference type="Google" id="ProtNLM"/>
    </source>
</evidence>
<keyword evidence="7" id="KW-1185">Reference proteome</keyword>
<dbReference type="RefSeq" id="XP_009050470.1">
    <property type="nucleotide sequence ID" value="XM_009052222.1"/>
</dbReference>
<dbReference type="AlphaFoldDB" id="V4A4N5"/>
<keyword evidence="3 4" id="KW-0418">Kinase</keyword>
<dbReference type="SUPFAM" id="SSF47391">
    <property type="entry name" value="Dimerization-anchoring domain of cAMP-dependent PK regulatory subunit"/>
    <property type="match status" value="1"/>
</dbReference>
<dbReference type="PANTHER" id="PTHR23359">
    <property type="entry name" value="NUCLEOTIDE KINASE"/>
    <property type="match status" value="1"/>
</dbReference>
<dbReference type="STRING" id="225164.V4A4N5"/>
<dbReference type="OMA" id="NEKLRCR"/>
<dbReference type="CDD" id="cd01428">
    <property type="entry name" value="ADK"/>
    <property type="match status" value="1"/>
</dbReference>
<evidence type="ECO:0000256" key="4">
    <source>
        <dbReference type="RuleBase" id="RU003330"/>
    </source>
</evidence>